<dbReference type="InterPro" id="IPR039519">
    <property type="entry name" value="YokE-like_PH"/>
</dbReference>
<evidence type="ECO:0000313" key="3">
    <source>
        <dbReference type="EMBL" id="MBD1382337.1"/>
    </source>
</evidence>
<proteinExistence type="predicted"/>
<gene>
    <name evidence="3" type="ORF">IC621_19130</name>
</gene>
<keyword evidence="4" id="KW-1185">Reference proteome</keyword>
<evidence type="ECO:0000256" key="1">
    <source>
        <dbReference type="SAM" id="Coils"/>
    </source>
</evidence>
<feature type="domain" description="YokE-like PH" evidence="2">
    <location>
        <begin position="128"/>
        <end position="208"/>
    </location>
</feature>
<dbReference type="RefSeq" id="WP_191160429.1">
    <property type="nucleotide sequence ID" value="NZ_JACXAI010000029.1"/>
</dbReference>
<dbReference type="AlphaFoldDB" id="A0A926RZJ9"/>
<evidence type="ECO:0000313" key="4">
    <source>
        <dbReference type="Proteomes" id="UP000626844"/>
    </source>
</evidence>
<keyword evidence="1" id="KW-0175">Coiled coil</keyword>
<name>A0A926RZJ9_9BACI</name>
<protein>
    <submittedName>
        <fullName evidence="3">PH domain-containing protein</fullName>
    </submittedName>
</protein>
<organism evidence="3 4">
    <name type="scientific">Metabacillus arenae</name>
    <dbReference type="NCBI Taxonomy" id="2771434"/>
    <lineage>
        <taxon>Bacteria</taxon>
        <taxon>Bacillati</taxon>
        <taxon>Bacillota</taxon>
        <taxon>Bacilli</taxon>
        <taxon>Bacillales</taxon>
        <taxon>Bacillaceae</taxon>
        <taxon>Metabacillus</taxon>
    </lineage>
</organism>
<feature type="coiled-coil region" evidence="1">
    <location>
        <begin position="18"/>
        <end position="83"/>
    </location>
</feature>
<accession>A0A926RZJ9</accession>
<reference evidence="3" key="1">
    <citation type="submission" date="2020-09" db="EMBL/GenBank/DDBJ databases">
        <title>A novel bacterium of genus Bacillus, isolated from South China Sea.</title>
        <authorList>
            <person name="Huang H."/>
            <person name="Mo K."/>
            <person name="Hu Y."/>
        </authorList>
    </citation>
    <scope>NUCLEOTIDE SEQUENCE</scope>
    <source>
        <strain evidence="3">IB182487</strain>
    </source>
</reference>
<dbReference type="Pfam" id="PF14470">
    <property type="entry name" value="bPH_3"/>
    <property type="match status" value="1"/>
</dbReference>
<comment type="caution">
    <text evidence="3">The sequence shown here is derived from an EMBL/GenBank/DDBJ whole genome shotgun (WGS) entry which is preliminary data.</text>
</comment>
<dbReference type="EMBL" id="JACXAI010000029">
    <property type="protein sequence ID" value="MBD1382337.1"/>
    <property type="molecule type" value="Genomic_DNA"/>
</dbReference>
<dbReference type="Proteomes" id="UP000626844">
    <property type="component" value="Unassembled WGS sequence"/>
</dbReference>
<evidence type="ECO:0000259" key="2">
    <source>
        <dbReference type="Pfam" id="PF14470"/>
    </source>
</evidence>
<sequence>MGIYRTFCYNVEDIFVKLITKKQDHEQVTQKVENYRKQKEDEKARKKKENLEKMEALKKKEVEKRLENERIKRENEAKEKQEVLTLLSKVVDIDNMNYTTYEFDEVRRNKEFFKALDERVFEKNEIGLTFLFCEFNKLSKKEIKGYIVVTNKRILFLTKDLDHMEKFRYQTIINVSWFKDGILEKGLHIQYGKKKLKFDEIFDLDQLKRVGDQILHLSIKK</sequence>